<accession>A0AAU2VIQ7</accession>
<dbReference type="InterPro" id="IPR013780">
    <property type="entry name" value="Glyco_hydro_b"/>
</dbReference>
<reference evidence="1" key="1">
    <citation type="submission" date="2022-10" db="EMBL/GenBank/DDBJ databases">
        <title>The complete genomes of actinobacterial strains from the NBC collection.</title>
        <authorList>
            <person name="Joergensen T.S."/>
            <person name="Alvarez Arevalo M."/>
            <person name="Sterndorff E.B."/>
            <person name="Faurdal D."/>
            <person name="Vuksanovic O."/>
            <person name="Mourched A.-S."/>
            <person name="Charusanti P."/>
            <person name="Shaw S."/>
            <person name="Blin K."/>
            <person name="Weber T."/>
        </authorList>
    </citation>
    <scope>NUCLEOTIDE SEQUENCE</scope>
    <source>
        <strain evidence="1">NBC_00008</strain>
    </source>
</reference>
<proteinExistence type="predicted"/>
<organism evidence="1">
    <name type="scientific">Streptomyces sp. NBC_00008</name>
    <dbReference type="NCBI Taxonomy" id="2903610"/>
    <lineage>
        <taxon>Bacteria</taxon>
        <taxon>Bacillati</taxon>
        <taxon>Actinomycetota</taxon>
        <taxon>Actinomycetes</taxon>
        <taxon>Kitasatosporales</taxon>
        <taxon>Streptomycetaceae</taxon>
        <taxon>Streptomyces</taxon>
    </lineage>
</organism>
<evidence type="ECO:0000313" key="1">
    <source>
        <dbReference type="EMBL" id="WTW67206.1"/>
    </source>
</evidence>
<dbReference type="EMBL" id="CP108313">
    <property type="protein sequence ID" value="WTW67206.1"/>
    <property type="molecule type" value="Genomic_DNA"/>
</dbReference>
<sequence length="51" mass="5712">MPVRSGDRITLSGYDRPLSWRTTGDALVIDVPAAARRTGEHAWVFKVDWKG</sequence>
<protein>
    <submittedName>
        <fullName evidence="1">Uncharacterized protein</fullName>
    </submittedName>
</protein>
<dbReference type="AlphaFoldDB" id="A0AAU2VIQ7"/>
<name>A0AAU2VIQ7_9ACTN</name>
<dbReference type="Gene3D" id="2.60.40.1180">
    <property type="entry name" value="Golgi alpha-mannosidase II"/>
    <property type="match status" value="1"/>
</dbReference>
<gene>
    <name evidence="1" type="ORF">OG398_02395</name>
</gene>